<evidence type="ECO:0000256" key="1">
    <source>
        <dbReference type="ARBA" id="ARBA00022679"/>
    </source>
</evidence>
<gene>
    <name evidence="2" type="ORF">VZ94_09495</name>
</gene>
<reference evidence="3" key="1">
    <citation type="submission" date="2015-03" db="EMBL/GenBank/DDBJ databases">
        <title>Draft genome sequence of a novel methanotroph (Sn10-6) isolated from flooded ricefield rhizosphere in India.</title>
        <authorList>
            <person name="Pandit P.S."/>
            <person name="Pore S.D."/>
            <person name="Arora P."/>
            <person name="Kapse N.G."/>
            <person name="Dhakephalkar P.K."/>
            <person name="Rahalkar M.C."/>
        </authorList>
    </citation>
    <scope>NUCLEOTIDE SEQUENCE [LARGE SCALE GENOMIC DNA]</scope>
    <source>
        <strain evidence="3">Sn10-6</strain>
    </source>
</reference>
<proteinExistence type="predicted"/>
<sequence length="289" mass="32914">MNKFVIGIGSQRAGSTLLHRVLEQCTPIYMHPVKELHYFDTMFNVRNPSVLHKFAVSHLNKDIDRIIKAKELGFLNKRFKNSLRTNFLLSTRKVQHIDYLDLFRPCVQGSKLLGEITPEYMILPPEGIAKMRATVGDDAKILLLARNPVKRFISAFKLLMYGLPDADNTLFEEEMVKLLNSTNSEWLKVQDALNDYETALTGYQQEFKHVLILSYDNLFGDVEGTAEELSDFLQVPVSLPNYQKITGTKVNALDETKDLSDGTIELLKSRYVNNQSFLDKTFGKDACIA</sequence>
<name>A0A0F3IJL3_9GAMM</name>
<dbReference type="InterPro" id="IPR037359">
    <property type="entry name" value="NST/OST"/>
</dbReference>
<dbReference type="InterPro" id="IPR027417">
    <property type="entry name" value="P-loop_NTPase"/>
</dbReference>
<dbReference type="GO" id="GO:0008146">
    <property type="term" value="F:sulfotransferase activity"/>
    <property type="evidence" value="ECO:0007669"/>
    <property type="project" value="InterPro"/>
</dbReference>
<comment type="caution">
    <text evidence="2">The sequence shown here is derived from an EMBL/GenBank/DDBJ whole genome shotgun (WGS) entry which is preliminary data.</text>
</comment>
<organism evidence="2 3">
    <name type="scientific">Methylocucumis oryzae</name>
    <dbReference type="NCBI Taxonomy" id="1632867"/>
    <lineage>
        <taxon>Bacteria</taxon>
        <taxon>Pseudomonadati</taxon>
        <taxon>Pseudomonadota</taxon>
        <taxon>Gammaproteobacteria</taxon>
        <taxon>Methylococcales</taxon>
        <taxon>Methylococcaceae</taxon>
        <taxon>Methylocucumis</taxon>
    </lineage>
</organism>
<keyword evidence="1" id="KW-0808">Transferase</keyword>
<dbReference type="Gene3D" id="3.40.50.300">
    <property type="entry name" value="P-loop containing nucleotide triphosphate hydrolases"/>
    <property type="match status" value="1"/>
</dbReference>
<dbReference type="OrthoDB" id="9075305at2"/>
<dbReference type="Proteomes" id="UP000033684">
    <property type="component" value="Unassembled WGS sequence"/>
</dbReference>
<dbReference type="PANTHER" id="PTHR10605">
    <property type="entry name" value="HEPARAN SULFATE SULFOTRANSFERASE"/>
    <property type="match status" value="1"/>
</dbReference>
<evidence type="ECO:0000313" key="2">
    <source>
        <dbReference type="EMBL" id="KJV06708.1"/>
    </source>
</evidence>
<reference evidence="2 3" key="2">
    <citation type="journal article" date="2016" name="Microb. Ecol.">
        <title>Genome Characteristics of a Novel Type I Methanotroph (Sn10-6) Isolated from a Flooded Indian Rice Field.</title>
        <authorList>
            <person name="Rahalkar M.C."/>
            <person name="Pandit P.S."/>
            <person name="Dhakephalkar P.K."/>
            <person name="Pore S."/>
            <person name="Arora P."/>
            <person name="Kapse N."/>
        </authorList>
    </citation>
    <scope>NUCLEOTIDE SEQUENCE [LARGE SCALE GENOMIC DNA]</scope>
    <source>
        <strain evidence="2 3">Sn10-6</strain>
    </source>
</reference>
<dbReference type="PANTHER" id="PTHR10605:SF56">
    <property type="entry name" value="BIFUNCTIONAL HEPARAN SULFATE N-DEACETYLASE_N-SULFOTRANSFERASE"/>
    <property type="match status" value="1"/>
</dbReference>
<dbReference type="EMBL" id="LAJX01000093">
    <property type="protein sequence ID" value="KJV06708.1"/>
    <property type="molecule type" value="Genomic_DNA"/>
</dbReference>
<evidence type="ECO:0000313" key="3">
    <source>
        <dbReference type="Proteomes" id="UP000033684"/>
    </source>
</evidence>
<evidence type="ECO:0008006" key="4">
    <source>
        <dbReference type="Google" id="ProtNLM"/>
    </source>
</evidence>
<accession>A0A0F3IJL3</accession>
<keyword evidence="3" id="KW-1185">Reference proteome</keyword>
<dbReference type="RefSeq" id="WP_045779047.1">
    <property type="nucleotide sequence ID" value="NZ_LAJX01000093.1"/>
</dbReference>
<dbReference type="Pfam" id="PF13469">
    <property type="entry name" value="Sulfotransfer_3"/>
    <property type="match status" value="1"/>
</dbReference>
<protein>
    <recommendedName>
        <fullName evidence="4">Sulfotransferase domain-containing protein</fullName>
    </recommendedName>
</protein>
<dbReference type="AlphaFoldDB" id="A0A0F3IJL3"/>
<dbReference type="SUPFAM" id="SSF52540">
    <property type="entry name" value="P-loop containing nucleoside triphosphate hydrolases"/>
    <property type="match status" value="1"/>
</dbReference>